<dbReference type="Pfam" id="PF05649">
    <property type="entry name" value="Peptidase_M13_N"/>
    <property type="match status" value="1"/>
</dbReference>
<comment type="similarity">
    <text evidence="3">Belongs to the peptidase M13 family.</text>
</comment>
<evidence type="ECO:0000256" key="3">
    <source>
        <dbReference type="ARBA" id="ARBA00007357"/>
    </source>
</evidence>
<evidence type="ECO:0000256" key="5">
    <source>
        <dbReference type="ARBA" id="ARBA00022723"/>
    </source>
</evidence>
<sequence length="707" mass="83587">MSLKGYLNRKITTKLEKRLIFTVCLLSLVVLVLFVVTLTKGSDICETPGCIQSTLQLLETIDTTKNPCEDFYNYTCGTFLKNSIITGRDQALHDQMKLTDQQLKNIVLGDYDESNLTKTVVWQRKFYRSCINKTKINQENEKAVLNILEEVIGGWPLIKSYWVADQFEWHKAVVNAREAGVFYEFFLKVQPYSFDDRTVLWIYPPRYPPDVQYVDYFMWEKENLKPMEEIANYMNPNSVTIASEFAQTFEFARALNETIYRHYYSDNKTDRMYMSIKDIKHPYIRLDWLNFLKNITRLPLTGNEIVAFDVYDYLKDFYYVLLRTQKRYIANYIGWGLVLKYIHYLPDKFRATYLEMKKVVKVEDFDRKNICYIHATKIFQYIAETEYLRRYTTPKKIKYVKEMLSDIKQELRNTILQTEWIEPNSKRVTFEFIKNMTEAIGWTEDVLDTKKFDKTMHYDKVKFTSDNAIEMRRIIEKNKLDSSFERLYRNISNEEERMREPKVVVNAYFAIETLYLPTPLLQGIIFDEDRPAYINYGALGSIIGHEYTHGIVSYLRNNGETYFTKNETLDRFHNDSICIMQDYNNFEYLRDEFSKNGTQTFEENVADYLGVILAYRAYQNWVSRHGSEKLLPSINLTQNQMFWVAASSYMCHEPRMSKEHVNPSISVHGAPSFRVMGRLMSSKDFARDYGCALGSKMNPKEKCILYA</sequence>
<feature type="domain" description="Peptidase M13 N-terminal" evidence="10">
    <location>
        <begin position="67"/>
        <end position="442"/>
    </location>
</feature>
<dbReference type="InterPro" id="IPR000718">
    <property type="entry name" value="Peptidase_M13"/>
</dbReference>
<dbReference type="GO" id="GO:0004222">
    <property type="term" value="F:metalloendopeptidase activity"/>
    <property type="evidence" value="ECO:0007669"/>
    <property type="project" value="InterPro"/>
</dbReference>
<evidence type="ECO:0000256" key="8">
    <source>
        <dbReference type="ARBA" id="ARBA00023049"/>
    </source>
</evidence>
<evidence type="ECO:0000256" key="6">
    <source>
        <dbReference type="ARBA" id="ARBA00022801"/>
    </source>
</evidence>
<dbReference type="PANTHER" id="PTHR11733">
    <property type="entry name" value="ZINC METALLOPROTEASE FAMILY M13 NEPRILYSIN-RELATED"/>
    <property type="match status" value="1"/>
</dbReference>
<keyword evidence="12" id="KW-1185">Reference proteome</keyword>
<accession>A0A9P0KKT5</accession>
<dbReference type="InterPro" id="IPR018497">
    <property type="entry name" value="Peptidase_M13_C"/>
</dbReference>
<dbReference type="Gene3D" id="1.10.1380.10">
    <property type="entry name" value="Neutral endopeptidase , domain2"/>
    <property type="match status" value="1"/>
</dbReference>
<keyword evidence="6" id="KW-0378">Hydrolase</keyword>
<dbReference type="EMBL" id="CAKOFQ010006832">
    <property type="protein sequence ID" value="CAH1975093.1"/>
    <property type="molecule type" value="Genomic_DNA"/>
</dbReference>
<dbReference type="PRINTS" id="PR00786">
    <property type="entry name" value="NEPRILYSIN"/>
</dbReference>
<evidence type="ECO:0000259" key="9">
    <source>
        <dbReference type="Pfam" id="PF01431"/>
    </source>
</evidence>
<feature type="domain" description="Peptidase M13 C-terminal" evidence="9">
    <location>
        <begin position="506"/>
        <end position="703"/>
    </location>
</feature>
<dbReference type="InterPro" id="IPR008753">
    <property type="entry name" value="Peptidase_M13_N"/>
</dbReference>
<dbReference type="GO" id="GO:0005886">
    <property type="term" value="C:plasma membrane"/>
    <property type="evidence" value="ECO:0007669"/>
    <property type="project" value="UniProtKB-SubCell"/>
</dbReference>
<evidence type="ECO:0000256" key="7">
    <source>
        <dbReference type="ARBA" id="ARBA00022833"/>
    </source>
</evidence>
<evidence type="ECO:0000256" key="2">
    <source>
        <dbReference type="ARBA" id="ARBA00004401"/>
    </source>
</evidence>
<evidence type="ECO:0000313" key="12">
    <source>
        <dbReference type="Proteomes" id="UP001152888"/>
    </source>
</evidence>
<dbReference type="InterPro" id="IPR024079">
    <property type="entry name" value="MetalloPept_cat_dom_sf"/>
</dbReference>
<dbReference type="AlphaFoldDB" id="A0A9P0KKT5"/>
<comment type="cofactor">
    <cofactor evidence="1">
        <name>Zn(2+)</name>
        <dbReference type="ChEBI" id="CHEBI:29105"/>
    </cofactor>
</comment>
<name>A0A9P0KKT5_ACAOB</name>
<keyword evidence="4" id="KW-0645">Protease</keyword>
<comment type="caution">
    <text evidence="11">The sequence shown here is derived from an EMBL/GenBank/DDBJ whole genome shotgun (WGS) entry which is preliminary data.</text>
</comment>
<protein>
    <recommendedName>
        <fullName evidence="13">Neprilysin</fullName>
    </recommendedName>
</protein>
<dbReference type="CDD" id="cd08662">
    <property type="entry name" value="M13"/>
    <property type="match status" value="1"/>
</dbReference>
<dbReference type="InterPro" id="IPR042089">
    <property type="entry name" value="Peptidase_M13_dom_2"/>
</dbReference>
<dbReference type="OrthoDB" id="6475849at2759"/>
<evidence type="ECO:0008006" key="13">
    <source>
        <dbReference type="Google" id="ProtNLM"/>
    </source>
</evidence>
<evidence type="ECO:0000313" key="11">
    <source>
        <dbReference type="EMBL" id="CAH1975093.1"/>
    </source>
</evidence>
<dbReference type="SUPFAM" id="SSF55486">
    <property type="entry name" value="Metalloproteases ('zincins'), catalytic domain"/>
    <property type="match status" value="1"/>
</dbReference>
<dbReference type="Pfam" id="PF01431">
    <property type="entry name" value="Peptidase_M13"/>
    <property type="match status" value="1"/>
</dbReference>
<comment type="subcellular location">
    <subcellularLocation>
        <location evidence="2">Cell membrane</location>
        <topology evidence="2">Single-pass type II membrane protein</topology>
    </subcellularLocation>
</comment>
<gene>
    <name evidence="11" type="ORF">ACAOBT_LOCUS11442</name>
</gene>
<dbReference type="Gene3D" id="3.40.390.10">
    <property type="entry name" value="Collagenase (Catalytic Domain)"/>
    <property type="match status" value="1"/>
</dbReference>
<evidence type="ECO:0000256" key="1">
    <source>
        <dbReference type="ARBA" id="ARBA00001947"/>
    </source>
</evidence>
<dbReference type="Proteomes" id="UP001152888">
    <property type="component" value="Unassembled WGS sequence"/>
</dbReference>
<dbReference type="PANTHER" id="PTHR11733:SF133">
    <property type="entry name" value="PHOSPHATE-REGULATING NEUTRAL ENDOPEPTIDASE PHEX"/>
    <property type="match status" value="1"/>
</dbReference>
<dbReference type="GO" id="GO:0046872">
    <property type="term" value="F:metal ion binding"/>
    <property type="evidence" value="ECO:0007669"/>
    <property type="project" value="UniProtKB-KW"/>
</dbReference>
<organism evidence="11 12">
    <name type="scientific">Acanthoscelides obtectus</name>
    <name type="common">Bean weevil</name>
    <name type="synonym">Bruchus obtectus</name>
    <dbReference type="NCBI Taxonomy" id="200917"/>
    <lineage>
        <taxon>Eukaryota</taxon>
        <taxon>Metazoa</taxon>
        <taxon>Ecdysozoa</taxon>
        <taxon>Arthropoda</taxon>
        <taxon>Hexapoda</taxon>
        <taxon>Insecta</taxon>
        <taxon>Pterygota</taxon>
        <taxon>Neoptera</taxon>
        <taxon>Endopterygota</taxon>
        <taxon>Coleoptera</taxon>
        <taxon>Polyphaga</taxon>
        <taxon>Cucujiformia</taxon>
        <taxon>Chrysomeloidea</taxon>
        <taxon>Chrysomelidae</taxon>
        <taxon>Bruchinae</taxon>
        <taxon>Bruchini</taxon>
        <taxon>Acanthoscelides</taxon>
    </lineage>
</organism>
<dbReference type="PROSITE" id="PS51885">
    <property type="entry name" value="NEPRILYSIN"/>
    <property type="match status" value="1"/>
</dbReference>
<dbReference type="GO" id="GO:0016485">
    <property type="term" value="P:protein processing"/>
    <property type="evidence" value="ECO:0007669"/>
    <property type="project" value="TreeGrafter"/>
</dbReference>
<keyword evidence="7" id="KW-0862">Zinc</keyword>
<proteinExistence type="inferred from homology"/>
<reference evidence="11" key="1">
    <citation type="submission" date="2022-03" db="EMBL/GenBank/DDBJ databases">
        <authorList>
            <person name="Sayadi A."/>
        </authorList>
    </citation>
    <scope>NUCLEOTIDE SEQUENCE</scope>
</reference>
<keyword evidence="8" id="KW-0482">Metalloprotease</keyword>
<evidence type="ECO:0000256" key="4">
    <source>
        <dbReference type="ARBA" id="ARBA00022670"/>
    </source>
</evidence>
<evidence type="ECO:0000259" key="10">
    <source>
        <dbReference type="Pfam" id="PF05649"/>
    </source>
</evidence>
<keyword evidence="5" id="KW-0479">Metal-binding</keyword>